<protein>
    <submittedName>
        <fullName evidence="5">[FeFe] hydrogenase, group A</fullName>
    </submittedName>
</protein>
<evidence type="ECO:0000256" key="1">
    <source>
        <dbReference type="ARBA" id="ARBA00022723"/>
    </source>
</evidence>
<dbReference type="Gene3D" id="3.40.950.10">
    <property type="entry name" value="Fe-only Hydrogenase (Larger Subunit), Chain L, domain 3"/>
    <property type="match status" value="1"/>
</dbReference>
<evidence type="ECO:0000259" key="4">
    <source>
        <dbReference type="PROSITE" id="PS51379"/>
    </source>
</evidence>
<evidence type="ECO:0000313" key="5">
    <source>
        <dbReference type="EMBL" id="MDT8899869.1"/>
    </source>
</evidence>
<feature type="domain" description="4Fe-4S ferredoxin-type" evidence="4">
    <location>
        <begin position="41"/>
        <end position="70"/>
    </location>
</feature>
<dbReference type="InterPro" id="IPR009016">
    <property type="entry name" value="Fe_hydrogenase"/>
</dbReference>
<dbReference type="PROSITE" id="PS00198">
    <property type="entry name" value="4FE4S_FER_1"/>
    <property type="match status" value="1"/>
</dbReference>
<evidence type="ECO:0000256" key="3">
    <source>
        <dbReference type="ARBA" id="ARBA00023014"/>
    </source>
</evidence>
<dbReference type="Gene3D" id="3.40.50.1780">
    <property type="match status" value="1"/>
</dbReference>
<dbReference type="NCBIfam" id="TIGR02512">
    <property type="entry name" value="FeFe_hydrog_A"/>
    <property type="match status" value="1"/>
</dbReference>
<dbReference type="Pfam" id="PF13237">
    <property type="entry name" value="Fer4_10"/>
    <property type="match status" value="1"/>
</dbReference>
<reference evidence="5 6" key="1">
    <citation type="submission" date="2023-07" db="EMBL/GenBank/DDBJ databases">
        <title>The novel representative of Negativicutes class, Anaeroselena agilis gen. nov. sp. nov.</title>
        <authorList>
            <person name="Prokofeva M.I."/>
            <person name="Elcheninov A.G."/>
            <person name="Klyukina A."/>
            <person name="Kublanov I.V."/>
            <person name="Frolov E.N."/>
            <person name="Podosokorskaya O.A."/>
        </authorList>
    </citation>
    <scope>NUCLEOTIDE SEQUENCE [LARGE SCALE GENOMIC DNA]</scope>
    <source>
        <strain evidence="5 6">4137-cl</strain>
    </source>
</reference>
<dbReference type="SUPFAM" id="SSF53920">
    <property type="entry name" value="Fe-only hydrogenase"/>
    <property type="match status" value="1"/>
</dbReference>
<dbReference type="InterPro" id="IPR017900">
    <property type="entry name" value="4Fe4S_Fe_S_CS"/>
</dbReference>
<dbReference type="SUPFAM" id="SSF54862">
    <property type="entry name" value="4Fe-4S ferredoxins"/>
    <property type="match status" value="1"/>
</dbReference>
<feature type="domain" description="4Fe-4S ferredoxin-type" evidence="4">
    <location>
        <begin position="11"/>
        <end position="40"/>
    </location>
</feature>
<dbReference type="Proteomes" id="UP001254848">
    <property type="component" value="Unassembled WGS sequence"/>
</dbReference>
<keyword evidence="2" id="KW-0408">Iron</keyword>
<gene>
    <name evidence="5" type="ORF">Q4T40_01215</name>
</gene>
<dbReference type="InterPro" id="IPR050340">
    <property type="entry name" value="Cytosolic_Fe-S_CAF"/>
</dbReference>
<keyword evidence="3" id="KW-0411">Iron-sulfur</keyword>
<sequence>MKGFQQRELASVIEIDRRKCKGCDACKTFCPAGAITGKYGAVHSVDNEKCLFCGQCLVNCPFGAPQDTVDSVDAVIAKLKDSRATVVGVIAPAVRVAIGEEFGLEPGTLATEKLYGAMQQAGFKIFDNNFAADQCIMEEGSELIAKIRHFALGEPAHGHLLGPLPQFTSCCPAWVRHAELSYPDILPHLSSAKSPQQMAGALAKTYGANTVFRVSPENMYVVGVMPCTAKKFEASRPEFGSAALYWRKQGATGNYPDVDTVITTRDLARLLKKMNISLATAPGVADADNPLARYSGAGTIFGNTGGVMEAALRTAYFVITGRELATLEFTPVRGLKGVKEASVAMKDVKTGREIVLKVAVVHGIKENLAPVVAAVAAGTSPYHFIEVMNCPGGCVNGGGQPINPMGTSWIDKFKVVLPWA</sequence>
<evidence type="ECO:0000256" key="2">
    <source>
        <dbReference type="ARBA" id="ARBA00023004"/>
    </source>
</evidence>
<dbReference type="InterPro" id="IPR017896">
    <property type="entry name" value="4Fe4S_Fe-S-bd"/>
</dbReference>
<dbReference type="PANTHER" id="PTHR11615">
    <property type="entry name" value="NITRATE, FORMATE, IRON DEHYDROGENASE"/>
    <property type="match status" value="1"/>
</dbReference>
<dbReference type="Pfam" id="PF02906">
    <property type="entry name" value="Fe_hyd_lg_C"/>
    <property type="match status" value="1"/>
</dbReference>
<organism evidence="5 6">
    <name type="scientific">Anaeroselena agilis</name>
    <dbReference type="NCBI Taxonomy" id="3063788"/>
    <lineage>
        <taxon>Bacteria</taxon>
        <taxon>Bacillati</taxon>
        <taxon>Bacillota</taxon>
        <taxon>Negativicutes</taxon>
        <taxon>Acetonemataceae</taxon>
        <taxon>Anaeroselena</taxon>
    </lineage>
</organism>
<keyword evidence="1" id="KW-0479">Metal-binding</keyword>
<comment type="caution">
    <text evidence="5">The sequence shown here is derived from an EMBL/GenBank/DDBJ whole genome shotgun (WGS) entry which is preliminary data.</text>
</comment>
<dbReference type="Gene3D" id="3.30.70.20">
    <property type="match status" value="1"/>
</dbReference>
<dbReference type="InterPro" id="IPR004108">
    <property type="entry name" value="Fe_hydrogenase_lsu_C"/>
</dbReference>
<evidence type="ECO:0000313" key="6">
    <source>
        <dbReference type="Proteomes" id="UP001254848"/>
    </source>
</evidence>
<dbReference type="PROSITE" id="PS51379">
    <property type="entry name" value="4FE4S_FER_2"/>
    <property type="match status" value="2"/>
</dbReference>
<dbReference type="RefSeq" id="WP_413778436.1">
    <property type="nucleotide sequence ID" value="NZ_JAUOZS010000001.1"/>
</dbReference>
<proteinExistence type="predicted"/>
<accession>A0ABU3NST1</accession>
<dbReference type="EMBL" id="JAUOZS010000001">
    <property type="protein sequence ID" value="MDT8899869.1"/>
    <property type="molecule type" value="Genomic_DNA"/>
</dbReference>
<name>A0ABU3NST1_9FIRM</name>
<keyword evidence="6" id="KW-1185">Reference proteome</keyword>
<dbReference type="InterPro" id="IPR013352">
    <property type="entry name" value="Fe_hydrogenase_subset"/>
</dbReference>